<feature type="non-terminal residue" evidence="1">
    <location>
        <position position="160"/>
    </location>
</feature>
<feature type="non-terminal residue" evidence="1">
    <location>
        <position position="1"/>
    </location>
</feature>
<comment type="caution">
    <text evidence="1">The sequence shown here is derived from an EMBL/GenBank/DDBJ whole genome shotgun (WGS) entry which is preliminary data.</text>
</comment>
<name>A0A699SGP5_TANCI</name>
<dbReference type="EMBL" id="BKCJ011162708">
    <property type="protein sequence ID" value="GFC96856.1"/>
    <property type="molecule type" value="Genomic_DNA"/>
</dbReference>
<reference evidence="1" key="1">
    <citation type="journal article" date="2019" name="Sci. Rep.">
        <title>Draft genome of Tanacetum cinerariifolium, the natural source of mosquito coil.</title>
        <authorList>
            <person name="Yamashiro T."/>
            <person name="Shiraishi A."/>
            <person name="Satake H."/>
            <person name="Nakayama K."/>
        </authorList>
    </citation>
    <scope>NUCLEOTIDE SEQUENCE</scope>
</reference>
<dbReference type="AlphaFoldDB" id="A0A699SGP5"/>
<sequence>EGIPFVKNMVIEEPEYGMFFIYVFGDEAFQRMNEILTVDIETLLTDLVMASDIITLENQRFCLKLRKLIGSHLNQDKLNSKKTKENPLKEHGIQSALSTVAQAPSHITSGRKRKHQELEHEIRILRLECKRSLPEGIPFVKNMVIEEPEYGMFFIYVFGD</sequence>
<gene>
    <name evidence="1" type="ORF">Tci_868826</name>
</gene>
<protein>
    <submittedName>
        <fullName evidence="1">Uncharacterized protein</fullName>
    </submittedName>
</protein>
<proteinExistence type="predicted"/>
<organism evidence="1">
    <name type="scientific">Tanacetum cinerariifolium</name>
    <name type="common">Dalmatian daisy</name>
    <name type="synonym">Chrysanthemum cinerariifolium</name>
    <dbReference type="NCBI Taxonomy" id="118510"/>
    <lineage>
        <taxon>Eukaryota</taxon>
        <taxon>Viridiplantae</taxon>
        <taxon>Streptophyta</taxon>
        <taxon>Embryophyta</taxon>
        <taxon>Tracheophyta</taxon>
        <taxon>Spermatophyta</taxon>
        <taxon>Magnoliopsida</taxon>
        <taxon>eudicotyledons</taxon>
        <taxon>Gunneridae</taxon>
        <taxon>Pentapetalae</taxon>
        <taxon>asterids</taxon>
        <taxon>campanulids</taxon>
        <taxon>Asterales</taxon>
        <taxon>Asteraceae</taxon>
        <taxon>Asteroideae</taxon>
        <taxon>Anthemideae</taxon>
        <taxon>Anthemidinae</taxon>
        <taxon>Tanacetum</taxon>
    </lineage>
</organism>
<evidence type="ECO:0000313" key="1">
    <source>
        <dbReference type="EMBL" id="GFC96856.1"/>
    </source>
</evidence>
<accession>A0A699SGP5</accession>